<protein>
    <submittedName>
        <fullName evidence="8">DMT family transporter</fullName>
    </submittedName>
</protein>
<dbReference type="EMBL" id="JBGXBU010000003">
    <property type="protein sequence ID" value="MFM4893373.1"/>
    <property type="molecule type" value="Genomic_DNA"/>
</dbReference>
<feature type="transmembrane region" description="Helical" evidence="6">
    <location>
        <begin position="267"/>
        <end position="286"/>
    </location>
</feature>
<feature type="domain" description="EamA" evidence="7">
    <location>
        <begin position="149"/>
        <end position="281"/>
    </location>
</feature>
<accession>A0ABW9GTT1</accession>
<keyword evidence="4 6" id="KW-1133">Transmembrane helix</keyword>
<feature type="transmembrane region" description="Helical" evidence="6">
    <location>
        <begin position="240"/>
        <end position="261"/>
    </location>
</feature>
<name>A0ABW9GTT1_9GAMM</name>
<feature type="transmembrane region" description="Helical" evidence="6">
    <location>
        <begin position="211"/>
        <end position="228"/>
    </location>
</feature>
<keyword evidence="5 6" id="KW-0472">Membrane</keyword>
<reference evidence="8 9" key="1">
    <citation type="submission" date="2024-09" db="EMBL/GenBank/DDBJ databases">
        <title>Aeromonas strains Genome sequencing and assembly.</title>
        <authorList>
            <person name="Hu X."/>
            <person name="Tang B."/>
        </authorList>
    </citation>
    <scope>NUCLEOTIDE SEQUENCE [LARGE SCALE GENOMIC DNA]</scope>
    <source>
        <strain evidence="8 9">NB23SCDHY001</strain>
    </source>
</reference>
<dbReference type="RefSeq" id="WP_392441639.1">
    <property type="nucleotide sequence ID" value="NZ_JBGXBU010000003.1"/>
</dbReference>
<comment type="caution">
    <text evidence="8">The sequence shown here is derived from an EMBL/GenBank/DDBJ whole genome shotgun (WGS) entry which is preliminary data.</text>
</comment>
<feature type="transmembrane region" description="Helical" evidence="6">
    <location>
        <begin position="68"/>
        <end position="87"/>
    </location>
</feature>
<dbReference type="PANTHER" id="PTHR42920:SF5">
    <property type="entry name" value="EAMA DOMAIN-CONTAINING PROTEIN"/>
    <property type="match status" value="1"/>
</dbReference>
<feature type="transmembrane region" description="Helical" evidence="6">
    <location>
        <begin position="180"/>
        <end position="199"/>
    </location>
</feature>
<evidence type="ECO:0000256" key="5">
    <source>
        <dbReference type="ARBA" id="ARBA00023136"/>
    </source>
</evidence>
<organism evidence="8 9">
    <name type="scientific">Aeromonas bivalvium</name>
    <dbReference type="NCBI Taxonomy" id="440079"/>
    <lineage>
        <taxon>Bacteria</taxon>
        <taxon>Pseudomonadati</taxon>
        <taxon>Pseudomonadota</taxon>
        <taxon>Gammaproteobacteria</taxon>
        <taxon>Aeromonadales</taxon>
        <taxon>Aeromonadaceae</taxon>
        <taxon>Aeromonas</taxon>
    </lineage>
</organism>
<dbReference type="Pfam" id="PF00892">
    <property type="entry name" value="EamA"/>
    <property type="match status" value="2"/>
</dbReference>
<dbReference type="PANTHER" id="PTHR42920">
    <property type="entry name" value="OS03G0707200 PROTEIN-RELATED"/>
    <property type="match status" value="1"/>
</dbReference>
<feature type="transmembrane region" description="Helical" evidence="6">
    <location>
        <begin position="99"/>
        <end position="117"/>
    </location>
</feature>
<feature type="transmembrane region" description="Helical" evidence="6">
    <location>
        <begin position="147"/>
        <end position="168"/>
    </location>
</feature>
<evidence type="ECO:0000259" key="7">
    <source>
        <dbReference type="Pfam" id="PF00892"/>
    </source>
</evidence>
<dbReference type="InterPro" id="IPR037185">
    <property type="entry name" value="EmrE-like"/>
</dbReference>
<keyword evidence="2" id="KW-1003">Cell membrane</keyword>
<feature type="transmembrane region" description="Helical" evidence="6">
    <location>
        <begin position="124"/>
        <end position="141"/>
    </location>
</feature>
<gene>
    <name evidence="8" type="ORF">ACEUDJ_10920</name>
</gene>
<keyword evidence="3 6" id="KW-0812">Transmembrane</keyword>
<evidence type="ECO:0000256" key="4">
    <source>
        <dbReference type="ARBA" id="ARBA00022989"/>
    </source>
</evidence>
<evidence type="ECO:0000256" key="3">
    <source>
        <dbReference type="ARBA" id="ARBA00022692"/>
    </source>
</evidence>
<comment type="subcellular location">
    <subcellularLocation>
        <location evidence="1">Cell membrane</location>
        <topology evidence="1">Multi-pass membrane protein</topology>
    </subcellularLocation>
</comment>
<dbReference type="GeneID" id="97220339"/>
<evidence type="ECO:0000256" key="2">
    <source>
        <dbReference type="ARBA" id="ARBA00022475"/>
    </source>
</evidence>
<feature type="transmembrane region" description="Helical" evidence="6">
    <location>
        <begin position="32"/>
        <end position="52"/>
    </location>
</feature>
<sequence length="301" mass="32358">MRSNMMLLMAAAIWGLGFVAQRLGMDHMGPYTFNGLRFLLGAASLLPLLWWLKSRQPARPDKEDNPRLLLVGGLIAGTVLFSAASLQQVGLLYTTAAKAGFITGLYIILVPVLGLILRHKTGANTWVGALIAMAGLYYLSVTEDFTIGYGDLLQVIGALFWAIHLLVLDHYSSRVAPIRLAGVQFVVCGLLSLATAFVIETPTLGGAVAGWQALLYAGLVSVGVGYTLQVVGQRGAHPAHAAIILSLETVFAAIGGVLLLGEHLDERAIVGCALMLAGMLISQIRLRWWWKSRRDKVPSQS</sequence>
<feature type="domain" description="EamA" evidence="7">
    <location>
        <begin position="4"/>
        <end position="140"/>
    </location>
</feature>
<evidence type="ECO:0000256" key="6">
    <source>
        <dbReference type="SAM" id="Phobius"/>
    </source>
</evidence>
<dbReference type="SUPFAM" id="SSF103481">
    <property type="entry name" value="Multidrug resistance efflux transporter EmrE"/>
    <property type="match status" value="2"/>
</dbReference>
<evidence type="ECO:0000313" key="8">
    <source>
        <dbReference type="EMBL" id="MFM4893373.1"/>
    </source>
</evidence>
<evidence type="ECO:0000256" key="1">
    <source>
        <dbReference type="ARBA" id="ARBA00004651"/>
    </source>
</evidence>
<dbReference type="InterPro" id="IPR000620">
    <property type="entry name" value="EamA_dom"/>
</dbReference>
<evidence type="ECO:0000313" key="9">
    <source>
        <dbReference type="Proteomes" id="UP001630969"/>
    </source>
</evidence>
<keyword evidence="9" id="KW-1185">Reference proteome</keyword>
<dbReference type="InterPro" id="IPR051258">
    <property type="entry name" value="Diverse_Substrate_Transporter"/>
</dbReference>
<dbReference type="Proteomes" id="UP001630969">
    <property type="component" value="Unassembled WGS sequence"/>
</dbReference>
<proteinExistence type="predicted"/>